<evidence type="ECO:0000313" key="5">
    <source>
        <dbReference type="Proteomes" id="UP000502287"/>
    </source>
</evidence>
<evidence type="ECO:0000313" key="3">
    <source>
        <dbReference type="EMBL" id="RPE93637.1"/>
    </source>
</evidence>
<gene>
    <name evidence="2" type="ORF">A4G17_00890</name>
    <name evidence="3" type="ORF">EDC49_1149</name>
</gene>
<accession>A0AAE6X5B4</accession>
<dbReference type="RefSeq" id="WP_123956794.1">
    <property type="nucleotide sequence ID" value="NZ_CP015029.1"/>
</dbReference>
<sequence>MDSKLKIIENLITEGESFNFNNFSNTKYTNHGVYGGTDKPQWATFKTRVKNIISSSLSPDSSAVELVDKALTIRTNGNGSDAFHFIQNNLIEALKQLKIALTEDVYGELKKEKSTAYSPAFSNKVFIVHGHDDELKLDVERFISEIGLEPIILHRQLDQGKTIIEKFEEYSDVGFAFVLLTPDEIAYLKSEQNKLEEERQTEFRARPNVIFEYGYFVGRLGRARVCCLSKGNVALPSDISGLIYKSINKTVDEQGIAIIRELKAAGYNIKI</sequence>
<proteinExistence type="predicted"/>
<name>A0AAE6X5B4_9PAST</name>
<evidence type="ECO:0000313" key="4">
    <source>
        <dbReference type="Proteomes" id="UP000276901"/>
    </source>
</evidence>
<reference evidence="2 5" key="1">
    <citation type="submission" date="2016-03" db="EMBL/GenBank/DDBJ databases">
        <authorList>
            <person name="Hansen M.J."/>
            <person name="Bojesen A.M."/>
            <person name="Planet P."/>
        </authorList>
    </citation>
    <scope>NUCLEOTIDE SEQUENCE [LARGE SCALE GENOMIC DNA]</scope>
    <source>
        <strain evidence="2 5">HPA 21</strain>
    </source>
</reference>
<protein>
    <submittedName>
        <fullName evidence="3">Nucleotide-binding protein with TIR-like domain</fullName>
    </submittedName>
</protein>
<dbReference type="InterPro" id="IPR019302">
    <property type="entry name" value="CAP12/PCTIR_TIR_dom"/>
</dbReference>
<dbReference type="KEGG" id="fcl:A4G17_00890"/>
<evidence type="ECO:0000259" key="1">
    <source>
        <dbReference type="Pfam" id="PF10137"/>
    </source>
</evidence>
<organism evidence="2 5">
    <name type="scientific">Frederiksenia canicola</name>
    <dbReference type="NCBI Taxonomy" id="123824"/>
    <lineage>
        <taxon>Bacteria</taxon>
        <taxon>Pseudomonadati</taxon>
        <taxon>Pseudomonadota</taxon>
        <taxon>Gammaproteobacteria</taxon>
        <taxon>Pasteurellales</taxon>
        <taxon>Pasteurellaceae</taxon>
        <taxon>Frederiksenia</taxon>
    </lineage>
</organism>
<dbReference type="Proteomes" id="UP000276901">
    <property type="component" value="Unassembled WGS sequence"/>
</dbReference>
<dbReference type="EMBL" id="CP015029">
    <property type="protein sequence ID" value="QIM64106.1"/>
    <property type="molecule type" value="Genomic_DNA"/>
</dbReference>
<keyword evidence="4" id="KW-1185">Reference proteome</keyword>
<dbReference type="EMBL" id="RKQT01000002">
    <property type="protein sequence ID" value="RPE93637.1"/>
    <property type="molecule type" value="Genomic_DNA"/>
</dbReference>
<evidence type="ECO:0000313" key="2">
    <source>
        <dbReference type="EMBL" id="QIM64106.1"/>
    </source>
</evidence>
<dbReference type="Pfam" id="PF10137">
    <property type="entry name" value="CAP12-PCTIR_TIR"/>
    <property type="match status" value="1"/>
</dbReference>
<reference evidence="3 4" key="2">
    <citation type="submission" date="2018-11" db="EMBL/GenBank/DDBJ databases">
        <title>Genomic Encyclopedia of Type Strains, Phase IV (KMG-IV): sequencing the most valuable type-strain genomes for metagenomic binning, comparative biology and taxonomic classification.</title>
        <authorList>
            <person name="Goeker M."/>
        </authorList>
    </citation>
    <scope>NUCLEOTIDE SEQUENCE [LARGE SCALE GENOMIC DNA]</scope>
    <source>
        <strain evidence="3 4">DSM 25797</strain>
    </source>
</reference>
<dbReference type="GO" id="GO:0050135">
    <property type="term" value="F:NADP+ nucleosidase activity"/>
    <property type="evidence" value="ECO:0007669"/>
    <property type="project" value="InterPro"/>
</dbReference>
<feature type="domain" description="CD-NTase-associated protein 12/Pycsar effector protein TIR" evidence="1">
    <location>
        <begin position="124"/>
        <end position="248"/>
    </location>
</feature>
<dbReference type="AlphaFoldDB" id="A0AAE6X5B4"/>
<dbReference type="Proteomes" id="UP000502287">
    <property type="component" value="Chromosome"/>
</dbReference>